<dbReference type="Pfam" id="PF02021">
    <property type="entry name" value="UPF0102"/>
    <property type="match status" value="1"/>
</dbReference>
<proteinExistence type="inferred from homology"/>
<accession>A0A521DFS4</accession>
<evidence type="ECO:0000256" key="1">
    <source>
        <dbReference type="ARBA" id="ARBA00006738"/>
    </source>
</evidence>
<dbReference type="SUPFAM" id="SSF52980">
    <property type="entry name" value="Restriction endonuclease-like"/>
    <property type="match status" value="1"/>
</dbReference>
<dbReference type="HAMAP" id="MF_00048">
    <property type="entry name" value="UPF0102"/>
    <property type="match status" value="1"/>
</dbReference>
<dbReference type="PANTHER" id="PTHR34039">
    <property type="entry name" value="UPF0102 PROTEIN YRAN"/>
    <property type="match status" value="1"/>
</dbReference>
<dbReference type="Gene3D" id="3.40.1350.10">
    <property type="match status" value="1"/>
</dbReference>
<dbReference type="EMBL" id="FXTB01000005">
    <property type="protein sequence ID" value="SMO70466.1"/>
    <property type="molecule type" value="Genomic_DNA"/>
</dbReference>
<protein>
    <recommendedName>
        <fullName evidence="2">UPF0102 protein SAMN06265379_105155</fullName>
    </recommendedName>
</protein>
<dbReference type="InterPro" id="IPR011856">
    <property type="entry name" value="tRNA_endonuc-like_dom_sf"/>
</dbReference>
<dbReference type="Proteomes" id="UP000319040">
    <property type="component" value="Unassembled WGS sequence"/>
</dbReference>
<keyword evidence="3" id="KW-0378">Hydrolase</keyword>
<comment type="similarity">
    <text evidence="1 2">Belongs to the UPF0102 family.</text>
</comment>
<dbReference type="OrthoDB" id="9802516at2"/>
<evidence type="ECO:0000313" key="3">
    <source>
        <dbReference type="EMBL" id="SMO70466.1"/>
    </source>
</evidence>
<evidence type="ECO:0000256" key="2">
    <source>
        <dbReference type="HAMAP-Rule" id="MF_00048"/>
    </source>
</evidence>
<sequence length="121" mass="14210">MAEHNELGKQGERVAVKYMAGIGYKILEQNWYYKHKEIDLIAQKEDLLVIVEIKTRTNDDWELPEESITNAKIRFLVDATEAYIMQNNIDLEVRFDVIALTPENNDWKIEHITEAFYPPVN</sequence>
<dbReference type="GO" id="GO:0003676">
    <property type="term" value="F:nucleic acid binding"/>
    <property type="evidence" value="ECO:0007669"/>
    <property type="project" value="InterPro"/>
</dbReference>
<dbReference type="PANTHER" id="PTHR34039:SF1">
    <property type="entry name" value="UPF0102 PROTEIN YRAN"/>
    <property type="match status" value="1"/>
</dbReference>
<keyword evidence="4" id="KW-1185">Reference proteome</keyword>
<gene>
    <name evidence="3" type="ORF">SAMN06265379_105155</name>
</gene>
<organism evidence="3 4">
    <name type="scientific">Saccharicrinis carchari</name>
    <dbReference type="NCBI Taxonomy" id="1168039"/>
    <lineage>
        <taxon>Bacteria</taxon>
        <taxon>Pseudomonadati</taxon>
        <taxon>Bacteroidota</taxon>
        <taxon>Bacteroidia</taxon>
        <taxon>Marinilabiliales</taxon>
        <taxon>Marinilabiliaceae</taxon>
        <taxon>Saccharicrinis</taxon>
    </lineage>
</organism>
<name>A0A521DFS4_SACCC</name>
<dbReference type="AlphaFoldDB" id="A0A521DFS4"/>
<dbReference type="CDD" id="cd20736">
    <property type="entry name" value="PoNe_Nuclease"/>
    <property type="match status" value="1"/>
</dbReference>
<dbReference type="InterPro" id="IPR003509">
    <property type="entry name" value="UPF0102_YraN-like"/>
</dbReference>
<reference evidence="3 4" key="1">
    <citation type="submission" date="2017-05" db="EMBL/GenBank/DDBJ databases">
        <authorList>
            <person name="Varghese N."/>
            <person name="Submissions S."/>
        </authorList>
    </citation>
    <scope>NUCLEOTIDE SEQUENCE [LARGE SCALE GENOMIC DNA]</scope>
    <source>
        <strain evidence="3 4">DSM 27040</strain>
    </source>
</reference>
<keyword evidence="3" id="KW-0540">Nuclease</keyword>
<evidence type="ECO:0000313" key="4">
    <source>
        <dbReference type="Proteomes" id="UP000319040"/>
    </source>
</evidence>
<dbReference type="GO" id="GO:0004519">
    <property type="term" value="F:endonuclease activity"/>
    <property type="evidence" value="ECO:0007669"/>
    <property type="project" value="UniProtKB-KW"/>
</dbReference>
<dbReference type="RefSeq" id="WP_142533606.1">
    <property type="nucleotide sequence ID" value="NZ_FXTB01000005.1"/>
</dbReference>
<keyword evidence="3" id="KW-0255">Endonuclease</keyword>
<dbReference type="InterPro" id="IPR011335">
    <property type="entry name" value="Restrct_endonuc-II-like"/>
</dbReference>